<protein>
    <submittedName>
        <fullName evidence="2">Uncharacterized protein</fullName>
    </submittedName>
</protein>
<evidence type="ECO:0000313" key="4">
    <source>
        <dbReference type="Proteomes" id="UP000253065"/>
    </source>
</evidence>
<evidence type="ECO:0000313" key="1">
    <source>
        <dbReference type="EMBL" id="RBP68510.1"/>
    </source>
</evidence>
<dbReference type="RefSeq" id="WP_023011197.1">
    <property type="nucleotide sequence ID" value="NZ_CAXQQL010000028.1"/>
</dbReference>
<dbReference type="AlphaFoldDB" id="A0A368UM12"/>
<proteinExistence type="predicted"/>
<organism evidence="2 3">
    <name type="scientific">Marinobacter nauticus</name>
    <name type="common">Marinobacter hydrocarbonoclasticus</name>
    <name type="synonym">Marinobacter aquaeolei</name>
    <dbReference type="NCBI Taxonomy" id="2743"/>
    <lineage>
        <taxon>Bacteria</taxon>
        <taxon>Pseudomonadati</taxon>
        <taxon>Pseudomonadota</taxon>
        <taxon>Gammaproteobacteria</taxon>
        <taxon>Pseudomonadales</taxon>
        <taxon>Marinobacteraceae</taxon>
        <taxon>Marinobacter</taxon>
    </lineage>
</organism>
<evidence type="ECO:0000313" key="2">
    <source>
        <dbReference type="EMBL" id="RCW29713.1"/>
    </source>
</evidence>
<dbReference type="GO" id="GO:0016810">
    <property type="term" value="F:hydrolase activity, acting on carbon-nitrogen (but not peptide) bonds"/>
    <property type="evidence" value="ECO:0007669"/>
    <property type="project" value="InterPro"/>
</dbReference>
<dbReference type="SUPFAM" id="SSF51338">
    <property type="entry name" value="Composite domain of metallo-dependent hydrolases"/>
    <property type="match status" value="1"/>
</dbReference>
<reference evidence="2 3" key="1">
    <citation type="submission" date="2018-07" db="EMBL/GenBank/DDBJ databases">
        <title>Freshwater and sediment microbial communities from various areas in North America, analyzing microbe dynamics in response to fracking.</title>
        <authorList>
            <person name="Lamendella R."/>
        </authorList>
    </citation>
    <scope>NUCLEOTIDE SEQUENCE [LARGE SCALE GENOMIC DNA]</scope>
    <source>
        <strain evidence="2 3">114E</strain>
        <strain evidence="1 4">114E_o</strain>
    </source>
</reference>
<dbReference type="Proteomes" id="UP000253065">
    <property type="component" value="Unassembled WGS sequence"/>
</dbReference>
<dbReference type="EMBL" id="QPJB01000020">
    <property type="protein sequence ID" value="RCW29713.1"/>
    <property type="molecule type" value="Genomic_DNA"/>
</dbReference>
<dbReference type="Gene3D" id="2.30.40.10">
    <property type="entry name" value="Urease, subunit C, domain 1"/>
    <property type="match status" value="1"/>
</dbReference>
<dbReference type="Proteomes" id="UP000252795">
    <property type="component" value="Unassembled WGS sequence"/>
</dbReference>
<accession>A0A368UM12</accession>
<keyword evidence="4" id="KW-1185">Reference proteome</keyword>
<comment type="caution">
    <text evidence="2">The sequence shown here is derived from an EMBL/GenBank/DDBJ whole genome shotgun (WGS) entry which is preliminary data.</text>
</comment>
<gene>
    <name evidence="2" type="ORF">DET51_12013</name>
    <name evidence="1" type="ORF">DET64_12014</name>
</gene>
<name>A0A368UM12_MARNT</name>
<dbReference type="EMBL" id="QNSA01000020">
    <property type="protein sequence ID" value="RBP68510.1"/>
    <property type="molecule type" value="Genomic_DNA"/>
</dbReference>
<sequence length="59" mass="6504">MARYDFIIKGGRYFDGTGALSFTRNLAIKDGRVVRVTADPIADDDAERVIDASGLWVMP</sequence>
<evidence type="ECO:0000313" key="3">
    <source>
        <dbReference type="Proteomes" id="UP000252795"/>
    </source>
</evidence>
<dbReference type="InterPro" id="IPR011059">
    <property type="entry name" value="Metal-dep_hydrolase_composite"/>
</dbReference>